<feature type="compositionally biased region" description="Basic residues" evidence="1">
    <location>
        <begin position="94"/>
        <end position="104"/>
    </location>
</feature>
<evidence type="ECO:0000313" key="2">
    <source>
        <dbReference type="EMBL" id="KAK3392570.1"/>
    </source>
</evidence>
<protein>
    <submittedName>
        <fullName evidence="2">Uncharacterized protein</fullName>
    </submittedName>
</protein>
<sequence>MGGRSTIAPTVVTDHETSCSMAAPSYGASSVTGTTRTANIDSRRGNDSTFSSPAPSVRSLTTTLTTIQSFVPNGAAATHNNSIQNSTNTSNSPNHHHHNHHSHHSSSQIIHFNQPFPTSNTPVSAIPAHLAPSGQGGNSPFYPTTYHTATANNLLTDNASILTLASSSKRRRRRSFDTDASVRALAPSSLFGGSRESLPLSVLSANMEGTSGGMTGATTPGGLYRGPNALANDRTSIYSSTTGILASDRNSFYAKQAISGTGAGGDAASVRSGLLGHGRAESINGSIGGGLNAAPMNGVASAGSLVGLSAAASPSPLASPRDRDRERRISGGVGNVDEDVEGEERA</sequence>
<evidence type="ECO:0000256" key="1">
    <source>
        <dbReference type="SAM" id="MobiDB-lite"/>
    </source>
</evidence>
<gene>
    <name evidence="2" type="ORF">B0T20DRAFT_361069</name>
</gene>
<organism evidence="2 3">
    <name type="scientific">Sordaria brevicollis</name>
    <dbReference type="NCBI Taxonomy" id="83679"/>
    <lineage>
        <taxon>Eukaryota</taxon>
        <taxon>Fungi</taxon>
        <taxon>Dikarya</taxon>
        <taxon>Ascomycota</taxon>
        <taxon>Pezizomycotina</taxon>
        <taxon>Sordariomycetes</taxon>
        <taxon>Sordariomycetidae</taxon>
        <taxon>Sordariales</taxon>
        <taxon>Sordariaceae</taxon>
        <taxon>Sordaria</taxon>
    </lineage>
</organism>
<feature type="compositionally biased region" description="Acidic residues" evidence="1">
    <location>
        <begin position="336"/>
        <end position="346"/>
    </location>
</feature>
<feature type="region of interest" description="Disordered" evidence="1">
    <location>
        <begin position="76"/>
        <end position="137"/>
    </location>
</feature>
<dbReference type="EMBL" id="JAUTDP010000011">
    <property type="protein sequence ID" value="KAK3392570.1"/>
    <property type="molecule type" value="Genomic_DNA"/>
</dbReference>
<name>A0AAE0P3J8_SORBR</name>
<keyword evidence="3" id="KW-1185">Reference proteome</keyword>
<feature type="region of interest" description="Disordered" evidence="1">
    <location>
        <begin position="24"/>
        <end position="57"/>
    </location>
</feature>
<feature type="compositionally biased region" description="Low complexity" evidence="1">
    <location>
        <begin position="105"/>
        <end position="114"/>
    </location>
</feature>
<dbReference type="AlphaFoldDB" id="A0AAE0P3J8"/>
<accession>A0AAE0P3J8</accession>
<comment type="caution">
    <text evidence="2">The sequence shown here is derived from an EMBL/GenBank/DDBJ whole genome shotgun (WGS) entry which is preliminary data.</text>
</comment>
<feature type="compositionally biased region" description="Polar residues" evidence="1">
    <location>
        <begin position="27"/>
        <end position="40"/>
    </location>
</feature>
<feature type="compositionally biased region" description="Basic and acidic residues" evidence="1">
    <location>
        <begin position="320"/>
        <end position="329"/>
    </location>
</feature>
<feature type="compositionally biased region" description="Low complexity" evidence="1">
    <location>
        <begin position="310"/>
        <end position="319"/>
    </location>
</feature>
<reference evidence="2" key="2">
    <citation type="submission" date="2023-07" db="EMBL/GenBank/DDBJ databases">
        <authorList>
            <consortium name="Lawrence Berkeley National Laboratory"/>
            <person name="Haridas S."/>
            <person name="Hensen N."/>
            <person name="Bonometti L."/>
            <person name="Westerberg I."/>
            <person name="Brannstrom I.O."/>
            <person name="Guillou S."/>
            <person name="Cros-Aarteil S."/>
            <person name="Calhoun S."/>
            <person name="Kuo A."/>
            <person name="Mondo S."/>
            <person name="Pangilinan J."/>
            <person name="Riley R."/>
            <person name="LaButti K."/>
            <person name="Andreopoulos B."/>
            <person name="Lipzen A."/>
            <person name="Chen C."/>
            <person name="Yanf M."/>
            <person name="Daum C."/>
            <person name="Ng V."/>
            <person name="Clum A."/>
            <person name="Steindorff A."/>
            <person name="Ohm R."/>
            <person name="Martin F."/>
            <person name="Silar P."/>
            <person name="Natvig D."/>
            <person name="Lalanne C."/>
            <person name="Gautier V."/>
            <person name="Ament-velasquez S.L."/>
            <person name="Kruys A."/>
            <person name="Hutchinson M.I."/>
            <person name="Powell A.J."/>
            <person name="Barry K."/>
            <person name="Miller A.N."/>
            <person name="Grigoriev I.V."/>
            <person name="Debuchy R."/>
            <person name="Gladieux P."/>
            <person name="Thoren M.H."/>
            <person name="Johannesson H."/>
        </authorList>
    </citation>
    <scope>NUCLEOTIDE SEQUENCE</scope>
    <source>
        <strain evidence="2">FGSC 1904</strain>
    </source>
</reference>
<feature type="compositionally biased region" description="Polar residues" evidence="1">
    <location>
        <begin position="47"/>
        <end position="57"/>
    </location>
</feature>
<reference evidence="2" key="1">
    <citation type="journal article" date="2023" name="Mol. Phylogenet. Evol.">
        <title>Genome-scale phylogeny and comparative genomics of the fungal order Sordariales.</title>
        <authorList>
            <person name="Hensen N."/>
            <person name="Bonometti L."/>
            <person name="Westerberg I."/>
            <person name="Brannstrom I.O."/>
            <person name="Guillou S."/>
            <person name="Cros-Aarteil S."/>
            <person name="Calhoun S."/>
            <person name="Haridas S."/>
            <person name="Kuo A."/>
            <person name="Mondo S."/>
            <person name="Pangilinan J."/>
            <person name="Riley R."/>
            <person name="LaButti K."/>
            <person name="Andreopoulos B."/>
            <person name="Lipzen A."/>
            <person name="Chen C."/>
            <person name="Yan M."/>
            <person name="Daum C."/>
            <person name="Ng V."/>
            <person name="Clum A."/>
            <person name="Steindorff A."/>
            <person name="Ohm R.A."/>
            <person name="Martin F."/>
            <person name="Silar P."/>
            <person name="Natvig D.O."/>
            <person name="Lalanne C."/>
            <person name="Gautier V."/>
            <person name="Ament-Velasquez S.L."/>
            <person name="Kruys A."/>
            <person name="Hutchinson M.I."/>
            <person name="Powell A.J."/>
            <person name="Barry K."/>
            <person name="Miller A.N."/>
            <person name="Grigoriev I.V."/>
            <person name="Debuchy R."/>
            <person name="Gladieux P."/>
            <person name="Hiltunen Thoren M."/>
            <person name="Johannesson H."/>
        </authorList>
    </citation>
    <scope>NUCLEOTIDE SEQUENCE</scope>
    <source>
        <strain evidence="2">FGSC 1904</strain>
    </source>
</reference>
<feature type="compositionally biased region" description="Low complexity" evidence="1">
    <location>
        <begin position="78"/>
        <end position="93"/>
    </location>
</feature>
<evidence type="ECO:0000313" key="3">
    <source>
        <dbReference type="Proteomes" id="UP001281003"/>
    </source>
</evidence>
<dbReference type="Proteomes" id="UP001281003">
    <property type="component" value="Unassembled WGS sequence"/>
</dbReference>
<proteinExistence type="predicted"/>
<feature type="region of interest" description="Disordered" evidence="1">
    <location>
        <begin position="310"/>
        <end position="346"/>
    </location>
</feature>